<dbReference type="GO" id="GO:0008270">
    <property type="term" value="F:zinc ion binding"/>
    <property type="evidence" value="ECO:0007669"/>
    <property type="project" value="InterPro"/>
</dbReference>
<dbReference type="PANTHER" id="PTHR47338:SF20">
    <property type="entry name" value="ZN(II)2CYS6 TRANSCRIPTION FACTOR (EUROFUNG)"/>
    <property type="match status" value="1"/>
</dbReference>
<evidence type="ECO:0000256" key="2">
    <source>
        <dbReference type="ARBA" id="ARBA00022723"/>
    </source>
</evidence>
<keyword evidence="5" id="KW-0539">Nucleus</keyword>
<dbReference type="CDD" id="cd12148">
    <property type="entry name" value="fungal_TF_MHR"/>
    <property type="match status" value="1"/>
</dbReference>
<gene>
    <name evidence="7" type="ORF">G7Y89_g15028</name>
</gene>
<evidence type="ECO:0000256" key="4">
    <source>
        <dbReference type="ARBA" id="ARBA00023163"/>
    </source>
</evidence>
<evidence type="ECO:0000313" key="7">
    <source>
        <dbReference type="EMBL" id="KAF4617954.1"/>
    </source>
</evidence>
<keyword evidence="3" id="KW-0805">Transcription regulation</keyword>
<keyword evidence="4" id="KW-0804">Transcription</keyword>
<proteinExistence type="predicted"/>
<dbReference type="PANTHER" id="PTHR47338">
    <property type="entry name" value="ZN(II)2CYS6 TRANSCRIPTION FACTOR (EUROFUNG)-RELATED"/>
    <property type="match status" value="1"/>
</dbReference>
<evidence type="ECO:0000256" key="5">
    <source>
        <dbReference type="ARBA" id="ARBA00023242"/>
    </source>
</evidence>
<dbReference type="InterPro" id="IPR007219">
    <property type="entry name" value="XnlR_reg_dom"/>
</dbReference>
<dbReference type="GO" id="GO:0005634">
    <property type="term" value="C:nucleus"/>
    <property type="evidence" value="ECO:0007669"/>
    <property type="project" value="UniProtKB-SubCell"/>
</dbReference>
<dbReference type="EMBL" id="JAAMPI010002167">
    <property type="protein sequence ID" value="KAF4617954.1"/>
    <property type="molecule type" value="Genomic_DNA"/>
</dbReference>
<dbReference type="GO" id="GO:0000981">
    <property type="term" value="F:DNA-binding transcription factor activity, RNA polymerase II-specific"/>
    <property type="evidence" value="ECO:0007669"/>
    <property type="project" value="InterPro"/>
</dbReference>
<comment type="subcellular location">
    <subcellularLocation>
        <location evidence="1">Nucleus</location>
    </subcellularLocation>
</comment>
<dbReference type="SMART" id="SM00906">
    <property type="entry name" value="Fungal_trans"/>
    <property type="match status" value="1"/>
</dbReference>
<dbReference type="OrthoDB" id="3862662at2759"/>
<keyword evidence="2" id="KW-0479">Metal-binding</keyword>
<dbReference type="GO" id="GO:0003677">
    <property type="term" value="F:DNA binding"/>
    <property type="evidence" value="ECO:0007669"/>
    <property type="project" value="InterPro"/>
</dbReference>
<protein>
    <recommendedName>
        <fullName evidence="6">Xylanolytic transcriptional activator regulatory domain-containing protein</fullName>
    </recommendedName>
</protein>
<name>A0A8H4VS12_9HELO</name>
<evidence type="ECO:0000256" key="1">
    <source>
        <dbReference type="ARBA" id="ARBA00004123"/>
    </source>
</evidence>
<evidence type="ECO:0000313" key="8">
    <source>
        <dbReference type="Proteomes" id="UP000566819"/>
    </source>
</evidence>
<feature type="domain" description="Xylanolytic transcriptional activator regulatory" evidence="6">
    <location>
        <begin position="211"/>
        <end position="294"/>
    </location>
</feature>
<sequence>MAGTRRAVCRYGETLEPRRYGDEIVNAASPNIGASGSVSTWTSIPKAVLGTLDPTMRLSILLTNSISEVIHSTVLEKNAHQSSPSMDAIFYSQIKNILQTDGQYFESILSKYFDGVHKWLPILSKKLLYDRLQFLPTTPAADFSILLLAMRLITQLPSMDPEVDQDREILYLATKTLFSQIQAFVPSSLRLVQAGIILAHYENAHGMSDAAYVTIGTCTRMAYILGLQNTKCSDKIHGSDAWLDEEESLSTWWGLVICDRIIALSPDMADRPLATRTIHDDDYLPLEPDDLGAEIGRPVNPLVRYRYPVSATSLPSMGSFAREAQATYLMQKVRNVIDSGQVFGDHLISVGSELQSLLGTVMSQTTGRSGEYSGALQMLIVGMYDLHYSAVEVAEGDVISGAAETIQLTLKTITRIIIDIAHAFNANWHTFDIEHINPARAHLTKCIQHHILMRNHIEEEQWLHDFAELKKMLEYCSLRWILPGKELRRIMQNVDMPMSQ</sequence>
<keyword evidence="8" id="KW-1185">Reference proteome</keyword>
<reference evidence="7 8" key="1">
    <citation type="submission" date="2020-03" db="EMBL/GenBank/DDBJ databases">
        <title>Draft Genome Sequence of Cudoniella acicularis.</title>
        <authorList>
            <person name="Buettner E."/>
            <person name="Kellner H."/>
        </authorList>
    </citation>
    <scope>NUCLEOTIDE SEQUENCE [LARGE SCALE GENOMIC DNA]</scope>
    <source>
        <strain evidence="7 8">DSM 108380</strain>
    </source>
</reference>
<dbReference type="GO" id="GO:0006351">
    <property type="term" value="P:DNA-templated transcription"/>
    <property type="evidence" value="ECO:0007669"/>
    <property type="project" value="InterPro"/>
</dbReference>
<evidence type="ECO:0000256" key="3">
    <source>
        <dbReference type="ARBA" id="ARBA00023015"/>
    </source>
</evidence>
<dbReference type="Pfam" id="PF04082">
    <property type="entry name" value="Fungal_trans"/>
    <property type="match status" value="1"/>
</dbReference>
<dbReference type="Proteomes" id="UP000566819">
    <property type="component" value="Unassembled WGS sequence"/>
</dbReference>
<evidence type="ECO:0000259" key="6">
    <source>
        <dbReference type="SMART" id="SM00906"/>
    </source>
</evidence>
<accession>A0A8H4VS12</accession>
<comment type="caution">
    <text evidence="7">The sequence shown here is derived from an EMBL/GenBank/DDBJ whole genome shotgun (WGS) entry which is preliminary data.</text>
</comment>
<dbReference type="AlphaFoldDB" id="A0A8H4VS12"/>
<dbReference type="InterPro" id="IPR050815">
    <property type="entry name" value="TF_fung"/>
</dbReference>
<organism evidence="7 8">
    <name type="scientific">Cudoniella acicularis</name>
    <dbReference type="NCBI Taxonomy" id="354080"/>
    <lineage>
        <taxon>Eukaryota</taxon>
        <taxon>Fungi</taxon>
        <taxon>Dikarya</taxon>
        <taxon>Ascomycota</taxon>
        <taxon>Pezizomycotina</taxon>
        <taxon>Leotiomycetes</taxon>
        <taxon>Helotiales</taxon>
        <taxon>Tricladiaceae</taxon>
        <taxon>Cudoniella</taxon>
    </lineage>
</organism>